<organism evidence="1">
    <name type="scientific">Arundo donax</name>
    <name type="common">Giant reed</name>
    <name type="synonym">Donax arundinaceus</name>
    <dbReference type="NCBI Taxonomy" id="35708"/>
    <lineage>
        <taxon>Eukaryota</taxon>
        <taxon>Viridiplantae</taxon>
        <taxon>Streptophyta</taxon>
        <taxon>Embryophyta</taxon>
        <taxon>Tracheophyta</taxon>
        <taxon>Spermatophyta</taxon>
        <taxon>Magnoliopsida</taxon>
        <taxon>Liliopsida</taxon>
        <taxon>Poales</taxon>
        <taxon>Poaceae</taxon>
        <taxon>PACMAD clade</taxon>
        <taxon>Arundinoideae</taxon>
        <taxon>Arundineae</taxon>
        <taxon>Arundo</taxon>
    </lineage>
</organism>
<reference evidence="1" key="1">
    <citation type="submission" date="2014-09" db="EMBL/GenBank/DDBJ databases">
        <authorList>
            <person name="Magalhaes I.L.F."/>
            <person name="Oliveira U."/>
            <person name="Santos F.R."/>
            <person name="Vidigal T.H.D.A."/>
            <person name="Brescovit A.D."/>
            <person name="Santos A.J."/>
        </authorList>
    </citation>
    <scope>NUCLEOTIDE SEQUENCE</scope>
    <source>
        <tissue evidence="1">Shoot tissue taken approximately 20 cm above the soil surface</tissue>
    </source>
</reference>
<name>A0A0A9G4A0_ARUDO</name>
<dbReference type="AlphaFoldDB" id="A0A0A9G4A0"/>
<dbReference type="EMBL" id="GBRH01182438">
    <property type="protein sequence ID" value="JAE15458.1"/>
    <property type="molecule type" value="Transcribed_RNA"/>
</dbReference>
<proteinExistence type="predicted"/>
<sequence>MCEAYPYTNQQEFSLTNSTTHSTDIVVQYRTNEHVNSAHSSTQSLHYYYDAGSILPNGQVIYKITTVSLIR</sequence>
<accession>A0A0A9G4A0</accession>
<reference evidence="1" key="2">
    <citation type="journal article" date="2015" name="Data Brief">
        <title>Shoot transcriptome of the giant reed, Arundo donax.</title>
        <authorList>
            <person name="Barrero R.A."/>
            <person name="Guerrero F.D."/>
            <person name="Moolhuijzen P."/>
            <person name="Goolsby J.A."/>
            <person name="Tidwell J."/>
            <person name="Bellgard S.E."/>
            <person name="Bellgard M.I."/>
        </authorList>
    </citation>
    <scope>NUCLEOTIDE SEQUENCE</scope>
    <source>
        <tissue evidence="1">Shoot tissue taken approximately 20 cm above the soil surface</tissue>
    </source>
</reference>
<evidence type="ECO:0000313" key="1">
    <source>
        <dbReference type="EMBL" id="JAE15458.1"/>
    </source>
</evidence>
<protein>
    <submittedName>
        <fullName evidence="1">Uncharacterized protein</fullName>
    </submittedName>
</protein>